<feature type="compositionally biased region" description="Basic and acidic residues" evidence="1">
    <location>
        <begin position="134"/>
        <end position="156"/>
    </location>
</feature>
<name>A0A2T2ZT74_9PEZI</name>
<dbReference type="AlphaFoldDB" id="A0A2T2ZT74"/>
<feature type="region of interest" description="Disordered" evidence="1">
    <location>
        <begin position="110"/>
        <end position="187"/>
    </location>
</feature>
<organism evidence="2 3">
    <name type="scientific">Coniella lustricola</name>
    <dbReference type="NCBI Taxonomy" id="2025994"/>
    <lineage>
        <taxon>Eukaryota</taxon>
        <taxon>Fungi</taxon>
        <taxon>Dikarya</taxon>
        <taxon>Ascomycota</taxon>
        <taxon>Pezizomycotina</taxon>
        <taxon>Sordariomycetes</taxon>
        <taxon>Sordariomycetidae</taxon>
        <taxon>Diaporthales</taxon>
        <taxon>Schizoparmaceae</taxon>
        <taxon>Coniella</taxon>
    </lineage>
</organism>
<reference evidence="2 3" key="1">
    <citation type="journal article" date="2018" name="Mycol. Prog.">
        <title>Coniella lustricola, a new species from submerged detritus.</title>
        <authorList>
            <person name="Raudabaugh D.B."/>
            <person name="Iturriaga T."/>
            <person name="Carver A."/>
            <person name="Mondo S."/>
            <person name="Pangilinan J."/>
            <person name="Lipzen A."/>
            <person name="He G."/>
            <person name="Amirebrahimi M."/>
            <person name="Grigoriev I.V."/>
            <person name="Miller A.N."/>
        </authorList>
    </citation>
    <scope>NUCLEOTIDE SEQUENCE [LARGE SCALE GENOMIC DNA]</scope>
    <source>
        <strain evidence="2 3">B22-T-1</strain>
    </source>
</reference>
<feature type="compositionally biased region" description="Polar residues" evidence="1">
    <location>
        <begin position="164"/>
        <end position="187"/>
    </location>
</feature>
<protein>
    <submittedName>
        <fullName evidence="2">Uncharacterized protein</fullName>
    </submittedName>
</protein>
<evidence type="ECO:0000313" key="2">
    <source>
        <dbReference type="EMBL" id="PSR75838.1"/>
    </source>
</evidence>
<dbReference type="InParanoid" id="A0A2T2ZT74"/>
<accession>A0A2T2ZT74</accession>
<proteinExistence type="predicted"/>
<dbReference type="EMBL" id="KZ678740">
    <property type="protein sequence ID" value="PSR75838.1"/>
    <property type="molecule type" value="Genomic_DNA"/>
</dbReference>
<evidence type="ECO:0000313" key="3">
    <source>
        <dbReference type="Proteomes" id="UP000241462"/>
    </source>
</evidence>
<feature type="compositionally biased region" description="Low complexity" evidence="1">
    <location>
        <begin position="112"/>
        <end position="122"/>
    </location>
</feature>
<sequence>MISISASAWEVYSFISGLSVCLSVNGPVALRPAAVDRAAVDWTGLVWSGVTAQVQVRDLARLPCNCPGTTTRNFPQNGHKGVHVLLFELVSELPVENQSVHQTVRCPRHRMSTITMSSLLSMPAGNKKKRKEKRRQEEGGKKETREGKREKKEEKKRNHHVTIYNKSTTSSHLQPVSHHQPTSNRIK</sequence>
<gene>
    <name evidence="2" type="ORF">BD289DRAFT_447350</name>
</gene>
<keyword evidence="3" id="KW-1185">Reference proteome</keyword>
<dbReference type="Proteomes" id="UP000241462">
    <property type="component" value="Unassembled WGS sequence"/>
</dbReference>
<evidence type="ECO:0000256" key="1">
    <source>
        <dbReference type="SAM" id="MobiDB-lite"/>
    </source>
</evidence>